<evidence type="ECO:0000256" key="2">
    <source>
        <dbReference type="SAM" id="Phobius"/>
    </source>
</evidence>
<comment type="caution">
    <text evidence="3">The sequence shown here is derived from an EMBL/GenBank/DDBJ whole genome shotgun (WGS) entry which is preliminary data.</text>
</comment>
<keyword evidence="2" id="KW-1133">Transmembrane helix</keyword>
<dbReference type="OrthoDB" id="9964336at2"/>
<dbReference type="Proteomes" id="UP000235616">
    <property type="component" value="Unassembled WGS sequence"/>
</dbReference>
<dbReference type="RefSeq" id="WP_102647909.1">
    <property type="nucleotide sequence ID" value="NZ_PNYA01000025.1"/>
</dbReference>
<keyword evidence="4" id="KW-1185">Reference proteome</keyword>
<dbReference type="AlphaFoldDB" id="A0A2N7VGP6"/>
<evidence type="ECO:0000313" key="3">
    <source>
        <dbReference type="EMBL" id="PMS16322.1"/>
    </source>
</evidence>
<name>A0A2N7VGP6_9BURK</name>
<feature type="region of interest" description="Disordered" evidence="1">
    <location>
        <begin position="91"/>
        <end position="110"/>
    </location>
</feature>
<gene>
    <name evidence="3" type="ORF">C0Z18_23790</name>
</gene>
<reference evidence="3 4" key="1">
    <citation type="submission" date="2018-01" db="EMBL/GenBank/DDBJ databases">
        <title>Whole genome analyses suggest that Burkholderia sensu lato contains two further novel genera in the rhizoxinica-symbiotica group Mycetohabitans gen. nov., and Trinickia gen. nov.: implications for the evolution of diazotrophy and nodulation in the Burkholderiaceae.</title>
        <authorList>
            <person name="Estrada-de los Santos P."/>
            <person name="Palmer M."/>
            <person name="Chavez-Ramirez B."/>
            <person name="Beukes C."/>
            <person name="Steenkamp E.T."/>
            <person name="Hirsch A.M."/>
            <person name="Manyaka P."/>
            <person name="Maluk M."/>
            <person name="Lafos M."/>
            <person name="Crook M."/>
            <person name="Gross E."/>
            <person name="Simon M.F."/>
            <person name="Bueno dos Reis Junior F."/>
            <person name="Poole P.S."/>
            <person name="Venter S.N."/>
            <person name="James E.K."/>
        </authorList>
    </citation>
    <scope>NUCLEOTIDE SEQUENCE [LARGE SCALE GENOMIC DNA]</scope>
    <source>
        <strain evidence="3 4">GIMN1.004</strain>
    </source>
</reference>
<dbReference type="EMBL" id="PNYA01000025">
    <property type="protein sequence ID" value="PMS16322.1"/>
    <property type="molecule type" value="Genomic_DNA"/>
</dbReference>
<feature type="compositionally biased region" description="Low complexity" evidence="1">
    <location>
        <begin position="91"/>
        <end position="102"/>
    </location>
</feature>
<protein>
    <submittedName>
        <fullName evidence="3">Uncharacterized protein</fullName>
    </submittedName>
</protein>
<organism evidence="3 4">
    <name type="scientific">Trinickia dabaoshanensis</name>
    <dbReference type="NCBI Taxonomy" id="564714"/>
    <lineage>
        <taxon>Bacteria</taxon>
        <taxon>Pseudomonadati</taxon>
        <taxon>Pseudomonadota</taxon>
        <taxon>Betaproteobacteria</taxon>
        <taxon>Burkholderiales</taxon>
        <taxon>Burkholderiaceae</taxon>
        <taxon>Trinickia</taxon>
    </lineage>
</organism>
<evidence type="ECO:0000313" key="4">
    <source>
        <dbReference type="Proteomes" id="UP000235616"/>
    </source>
</evidence>
<feature type="transmembrane region" description="Helical" evidence="2">
    <location>
        <begin position="57"/>
        <end position="83"/>
    </location>
</feature>
<evidence type="ECO:0000256" key="1">
    <source>
        <dbReference type="SAM" id="MobiDB-lite"/>
    </source>
</evidence>
<accession>A0A2N7VGP6</accession>
<sequence length="110" mass="12387">MKRTSVDLVLAALLTFPVYVGLANNRTINDWFLYGQAWELFQPLFDLGNAIGIDRQAAIVIGTMFTVSFVLSLTGIIVVRYAVRKLPSRVRPPNARARQRFPQRPPAVRS</sequence>
<keyword evidence="2" id="KW-0812">Transmembrane</keyword>
<keyword evidence="2" id="KW-0472">Membrane</keyword>
<proteinExistence type="predicted"/>